<feature type="compositionally biased region" description="Basic and acidic residues" evidence="1">
    <location>
        <begin position="1102"/>
        <end position="1113"/>
    </location>
</feature>
<name>R0IXK0_EXST2</name>
<dbReference type="RefSeq" id="XP_008022944.1">
    <property type="nucleotide sequence ID" value="XM_008024753.1"/>
</dbReference>
<sequence length="1127" mass="128019">MQNISQEQSYRTRIEDEFRDLLASKWTRRVACQNECWPPNSCSCRRTIVHVHALEAWWKKPASEGAKQTKAHRFLEEMRLPPHLVFPLNYQEILTGEQSCLRVLSLLITQGRGHLIDRFYYADMNDRYLVRSASDTNLRESLLGIKTLQPKDVDVIVEEFHRDKWAYCPMNLTLYMHANLHETKVIPPFCVKIRLTDKGGTASIYWVAVQKDLISDDALAYALRNSVYYDEDFGECYCMVLKSFCGNKKHDFELEKQAFSGLHSREDVPIVQYLGSYTHDYGEGEEMGKTYNLLLEAGDRDLYQSWADETNVPPVRAQEILRTWNSIFEVAKAIRHVHHPVLRRGGRRPWKFNGWHADIKPDNILSIRGKLKLADFGFSSFAPVLEGEHGSVVTKRIRGFTDTYGAPELYRMKNPDGTLSGVSQTIDIWSFGCVLSVTATWIVLGFQGVRQYELLRQSSPANRKDGNPHDRFHDGSDVLPEIRQWHNFLRGHLRHSDTTTGEVLTLIENNLLKASPTERPDSEELCKMLEHVQNVAESQIASLQKHSRDADDMVLKALAEMEERAQTQKSQDTKADSKLLQLAIPPGGISQANPRKRASMQSQKKEIIKSKPLGQTAYRKETIKQELGTGDPGPSATNPGPQGHSRSIEQTVPTLPSLTHMSSVQQYSHAPRPYTPESMATEYNTHLKQHAKRLTIPQSNIPTVEVSAPEGYISDDGHMDEPLSAATDPISIGTSSDTTTQLEPVDYRMTRSFIGSYSDRFPREEQSMGSPRSAVPLESIDDMESILPPVLDLKYDICQRRRILDKEKSRGLIKKMSSKMGMETRARDDSLEETFIDHRELVFVIDNGWTMFDHWPILTFVAETLALNVAGVDRNGIDIRFTVDGDTHDRQRLKGDSGRQKLKKALKAAWPEPNQKDNATTNMSSIFNSIYKEWKRNGKRAMTLYVFTDGEWTNANPSAIHATILDFAKHDKKKTGNRHFSIQFIRFGENELAKQNLEYLDDTLCTKHNLRDIIDHCSWRAPVAKILKGSIEGVRDQHRDDEPAVEYEYAALVERFRSFNTGATDVKNGEPTTASALGLTLSPSLSRSPSRISSRSSTSTARKRESFHVETVRSRSKRFSGPAFSMP</sequence>
<dbReference type="SUPFAM" id="SSF56112">
    <property type="entry name" value="Protein kinase-like (PK-like)"/>
    <property type="match status" value="1"/>
</dbReference>
<feature type="domain" description="Protein kinase" evidence="2">
    <location>
        <begin position="190"/>
        <end position="534"/>
    </location>
</feature>
<reference evidence="3 4" key="1">
    <citation type="journal article" date="2012" name="PLoS Pathog.">
        <title>Diverse lifestyles and strategies of plant pathogenesis encoded in the genomes of eighteen Dothideomycetes fungi.</title>
        <authorList>
            <person name="Ohm R.A."/>
            <person name="Feau N."/>
            <person name="Henrissat B."/>
            <person name="Schoch C.L."/>
            <person name="Horwitz B.A."/>
            <person name="Barry K.W."/>
            <person name="Condon B.J."/>
            <person name="Copeland A.C."/>
            <person name="Dhillon B."/>
            <person name="Glaser F."/>
            <person name="Hesse C.N."/>
            <person name="Kosti I."/>
            <person name="LaButti K."/>
            <person name="Lindquist E.A."/>
            <person name="Lucas S."/>
            <person name="Salamov A.A."/>
            <person name="Bradshaw R.E."/>
            <person name="Ciuffetti L."/>
            <person name="Hamelin R.C."/>
            <person name="Kema G.H.J."/>
            <person name="Lawrence C."/>
            <person name="Scott J.A."/>
            <person name="Spatafora J.W."/>
            <person name="Turgeon B.G."/>
            <person name="de Wit P.J.G.M."/>
            <person name="Zhong S."/>
            <person name="Goodwin S.B."/>
            <person name="Grigoriev I.V."/>
        </authorList>
    </citation>
    <scope>NUCLEOTIDE SEQUENCE [LARGE SCALE GENOMIC DNA]</scope>
    <source>
        <strain evidence="4">28A</strain>
    </source>
</reference>
<dbReference type="HOGENOM" id="CLU_005931_0_1_1"/>
<dbReference type="PANTHER" id="PTHR24359">
    <property type="entry name" value="SERINE/THREONINE-PROTEIN KINASE SBK1"/>
    <property type="match status" value="1"/>
</dbReference>
<dbReference type="STRING" id="671987.R0IXK0"/>
<dbReference type="PANTHER" id="PTHR24359:SF1">
    <property type="entry name" value="INHIBITOR OF NUCLEAR FACTOR KAPPA-B KINASE EPSILON SUBUNIT HOMOLOG 1-RELATED"/>
    <property type="match status" value="1"/>
</dbReference>
<dbReference type="SMART" id="SM00220">
    <property type="entry name" value="S_TKc"/>
    <property type="match status" value="1"/>
</dbReference>
<dbReference type="EMBL" id="KB908515">
    <property type="protein sequence ID" value="EOA89306.1"/>
    <property type="molecule type" value="Genomic_DNA"/>
</dbReference>
<protein>
    <recommendedName>
        <fullName evidence="2">Protein kinase domain-containing protein</fullName>
    </recommendedName>
</protein>
<reference evidence="3 4" key="2">
    <citation type="journal article" date="2013" name="PLoS Genet.">
        <title>Comparative genome structure, secondary metabolite, and effector coding capacity across Cochliobolus pathogens.</title>
        <authorList>
            <person name="Condon B.J."/>
            <person name="Leng Y."/>
            <person name="Wu D."/>
            <person name="Bushley K.E."/>
            <person name="Ohm R.A."/>
            <person name="Otillar R."/>
            <person name="Martin J."/>
            <person name="Schackwitz W."/>
            <person name="Grimwood J."/>
            <person name="MohdZainudin N."/>
            <person name="Xue C."/>
            <person name="Wang R."/>
            <person name="Manning V.A."/>
            <person name="Dhillon B."/>
            <person name="Tu Z.J."/>
            <person name="Steffenson B.J."/>
            <person name="Salamov A."/>
            <person name="Sun H."/>
            <person name="Lowry S."/>
            <person name="LaButti K."/>
            <person name="Han J."/>
            <person name="Copeland A."/>
            <person name="Lindquist E."/>
            <person name="Barry K."/>
            <person name="Schmutz J."/>
            <person name="Baker S.E."/>
            <person name="Ciuffetti L.M."/>
            <person name="Grigoriev I.V."/>
            <person name="Zhong S."/>
            <person name="Turgeon B.G."/>
        </authorList>
    </citation>
    <scope>NUCLEOTIDE SEQUENCE [LARGE SCALE GENOMIC DNA]</scope>
    <source>
        <strain evidence="4">28A</strain>
    </source>
</reference>
<feature type="compositionally biased region" description="Low complexity" evidence="1">
    <location>
        <begin position="1080"/>
        <end position="1100"/>
    </location>
</feature>
<feature type="compositionally biased region" description="Polar residues" evidence="1">
    <location>
        <begin position="635"/>
        <end position="648"/>
    </location>
</feature>
<dbReference type="Gene3D" id="1.10.510.10">
    <property type="entry name" value="Transferase(Phosphotransferase) domain 1"/>
    <property type="match status" value="1"/>
</dbReference>
<dbReference type="GO" id="GO:0004674">
    <property type="term" value="F:protein serine/threonine kinase activity"/>
    <property type="evidence" value="ECO:0007669"/>
    <property type="project" value="TreeGrafter"/>
</dbReference>
<dbReference type="AlphaFoldDB" id="R0IXK0"/>
<feature type="region of interest" description="Disordered" evidence="1">
    <location>
        <begin position="1080"/>
        <end position="1127"/>
    </location>
</feature>
<proteinExistence type="predicted"/>
<dbReference type="OrthoDB" id="9992527at2759"/>
<feature type="region of interest" description="Disordered" evidence="1">
    <location>
        <begin position="585"/>
        <end position="648"/>
    </location>
</feature>
<evidence type="ECO:0000313" key="3">
    <source>
        <dbReference type="EMBL" id="EOA89306.1"/>
    </source>
</evidence>
<dbReference type="Proteomes" id="UP000016935">
    <property type="component" value="Unassembled WGS sequence"/>
</dbReference>
<dbReference type="InterPro" id="IPR000719">
    <property type="entry name" value="Prot_kinase_dom"/>
</dbReference>
<dbReference type="GeneID" id="19405033"/>
<dbReference type="eggNOG" id="KOG0596">
    <property type="taxonomic scope" value="Eukaryota"/>
</dbReference>
<evidence type="ECO:0000256" key="1">
    <source>
        <dbReference type="SAM" id="MobiDB-lite"/>
    </source>
</evidence>
<evidence type="ECO:0000313" key="4">
    <source>
        <dbReference type="Proteomes" id="UP000016935"/>
    </source>
</evidence>
<dbReference type="InterPro" id="IPR011009">
    <property type="entry name" value="Kinase-like_dom_sf"/>
</dbReference>
<dbReference type="GO" id="GO:0005524">
    <property type="term" value="F:ATP binding"/>
    <property type="evidence" value="ECO:0007669"/>
    <property type="project" value="InterPro"/>
</dbReference>
<dbReference type="Pfam" id="PF00069">
    <property type="entry name" value="Pkinase"/>
    <property type="match status" value="1"/>
</dbReference>
<organism evidence="3 4">
    <name type="scientific">Exserohilum turcicum (strain 28A)</name>
    <name type="common">Northern leaf blight fungus</name>
    <name type="synonym">Setosphaeria turcica</name>
    <dbReference type="NCBI Taxonomy" id="671987"/>
    <lineage>
        <taxon>Eukaryota</taxon>
        <taxon>Fungi</taxon>
        <taxon>Dikarya</taxon>
        <taxon>Ascomycota</taxon>
        <taxon>Pezizomycotina</taxon>
        <taxon>Dothideomycetes</taxon>
        <taxon>Pleosporomycetidae</taxon>
        <taxon>Pleosporales</taxon>
        <taxon>Pleosporineae</taxon>
        <taxon>Pleosporaceae</taxon>
        <taxon>Exserohilum</taxon>
    </lineage>
</organism>
<evidence type="ECO:0000259" key="2">
    <source>
        <dbReference type="PROSITE" id="PS50011"/>
    </source>
</evidence>
<gene>
    <name evidence="3" type="ORF">SETTUDRAFT_46177</name>
</gene>
<keyword evidence="4" id="KW-1185">Reference proteome</keyword>
<dbReference type="PROSITE" id="PS50011">
    <property type="entry name" value="PROTEIN_KINASE_DOM"/>
    <property type="match status" value="1"/>
</dbReference>
<accession>R0IXK0</accession>